<dbReference type="PANTHER" id="PTHR36373">
    <property type="entry name" value="EXPRESSED PROTEIN"/>
    <property type="match status" value="1"/>
</dbReference>
<comment type="caution">
    <text evidence="2">The sequence shown here is derived from an EMBL/GenBank/DDBJ whole genome shotgun (WGS) entry which is preliminary data.</text>
</comment>
<dbReference type="STRING" id="3775.A0A1Q3ANG0"/>
<protein>
    <submittedName>
        <fullName evidence="2">Uncharacterized protein</fullName>
    </submittedName>
</protein>
<dbReference type="PANTHER" id="PTHR36373:SF2">
    <property type="entry name" value="TPX2 CENTRAL DOMAIN-CONTAINING PROTEIN"/>
    <property type="match status" value="1"/>
</dbReference>
<dbReference type="EMBL" id="BDDD01000027">
    <property type="protein sequence ID" value="GAV57279.1"/>
    <property type="molecule type" value="Genomic_DNA"/>
</dbReference>
<keyword evidence="3" id="KW-1185">Reference proteome</keyword>
<dbReference type="OrthoDB" id="1924112at2759"/>
<name>A0A1Q3ANG0_CEPFO</name>
<dbReference type="Proteomes" id="UP000187406">
    <property type="component" value="Unassembled WGS sequence"/>
</dbReference>
<feature type="compositionally biased region" description="Basic and acidic residues" evidence="1">
    <location>
        <begin position="121"/>
        <end position="130"/>
    </location>
</feature>
<organism evidence="2 3">
    <name type="scientific">Cephalotus follicularis</name>
    <name type="common">Albany pitcher plant</name>
    <dbReference type="NCBI Taxonomy" id="3775"/>
    <lineage>
        <taxon>Eukaryota</taxon>
        <taxon>Viridiplantae</taxon>
        <taxon>Streptophyta</taxon>
        <taxon>Embryophyta</taxon>
        <taxon>Tracheophyta</taxon>
        <taxon>Spermatophyta</taxon>
        <taxon>Magnoliopsida</taxon>
        <taxon>eudicotyledons</taxon>
        <taxon>Gunneridae</taxon>
        <taxon>Pentapetalae</taxon>
        <taxon>rosids</taxon>
        <taxon>fabids</taxon>
        <taxon>Oxalidales</taxon>
        <taxon>Cephalotaceae</taxon>
        <taxon>Cephalotus</taxon>
    </lineage>
</organism>
<evidence type="ECO:0000313" key="2">
    <source>
        <dbReference type="EMBL" id="GAV57279.1"/>
    </source>
</evidence>
<feature type="compositionally biased region" description="Basic and acidic residues" evidence="1">
    <location>
        <begin position="146"/>
        <end position="174"/>
    </location>
</feature>
<evidence type="ECO:0000313" key="3">
    <source>
        <dbReference type="Proteomes" id="UP000187406"/>
    </source>
</evidence>
<accession>A0A1Q3ANG0</accession>
<gene>
    <name evidence="2" type="ORF">CFOL_v3_00817</name>
</gene>
<feature type="compositionally biased region" description="Polar residues" evidence="1">
    <location>
        <begin position="98"/>
        <end position="120"/>
    </location>
</feature>
<feature type="region of interest" description="Disordered" evidence="1">
    <location>
        <begin position="98"/>
        <end position="178"/>
    </location>
</feature>
<sequence>MEPENIDWSSIESIFVEDDMYEDINAPKWVDLSVSLEPVNDEAWFCNPNCKHPKTLEDFLKQTRNSKVKLLRSVSISEILPFKYPNLKDVKLKGKENNASSVANTSKTQSLKTKANNSSKKYNDNRENKHLNFSTPPPFSGKPKWNKHETKLSTEKAKQRDETHANQSKDDRKPPRNLVAGREILNQITDFCAELKRLAKKRGSTEKGSSMVVGELRYRARERKRMPLIVVKDSEV</sequence>
<dbReference type="AlphaFoldDB" id="A0A1Q3ANG0"/>
<proteinExistence type="predicted"/>
<dbReference type="InParanoid" id="A0A1Q3ANG0"/>
<evidence type="ECO:0000256" key="1">
    <source>
        <dbReference type="SAM" id="MobiDB-lite"/>
    </source>
</evidence>
<reference evidence="3" key="1">
    <citation type="submission" date="2016-04" db="EMBL/GenBank/DDBJ databases">
        <title>Cephalotus genome sequencing.</title>
        <authorList>
            <person name="Fukushima K."/>
            <person name="Hasebe M."/>
            <person name="Fang X."/>
        </authorList>
    </citation>
    <scope>NUCLEOTIDE SEQUENCE [LARGE SCALE GENOMIC DNA]</scope>
    <source>
        <strain evidence="3">cv. St1</strain>
    </source>
</reference>